<dbReference type="InterPro" id="IPR008271">
    <property type="entry name" value="Ser/Thr_kinase_AS"/>
</dbReference>
<dbReference type="Gene3D" id="3.30.200.20">
    <property type="entry name" value="Phosphorylase Kinase, domain 1"/>
    <property type="match status" value="1"/>
</dbReference>
<evidence type="ECO:0000313" key="7">
    <source>
        <dbReference type="Proteomes" id="UP001318860"/>
    </source>
</evidence>
<dbReference type="InterPro" id="IPR050108">
    <property type="entry name" value="CDK"/>
</dbReference>
<feature type="region of interest" description="Disordered" evidence="4">
    <location>
        <begin position="390"/>
        <end position="441"/>
    </location>
</feature>
<dbReference type="InterPro" id="IPR000719">
    <property type="entry name" value="Prot_kinase_dom"/>
</dbReference>
<dbReference type="PANTHER" id="PTHR24056">
    <property type="entry name" value="CELL DIVISION PROTEIN KINASE"/>
    <property type="match status" value="1"/>
</dbReference>
<keyword evidence="3" id="KW-0067">ATP-binding</keyword>
<evidence type="ECO:0000256" key="3">
    <source>
        <dbReference type="ARBA" id="ARBA00022840"/>
    </source>
</evidence>
<comment type="caution">
    <text evidence="6">The sequence shown here is derived from an EMBL/GenBank/DDBJ whole genome shotgun (WGS) entry which is preliminary data.</text>
</comment>
<protein>
    <recommendedName>
        <fullName evidence="5">Protein kinase domain-containing protein</fullName>
    </recommendedName>
</protein>
<feature type="compositionally biased region" description="Low complexity" evidence="4">
    <location>
        <begin position="391"/>
        <end position="406"/>
    </location>
</feature>
<keyword evidence="7" id="KW-1185">Reference proteome</keyword>
<comment type="similarity">
    <text evidence="1">Belongs to the protein kinase superfamily. CMGC Ser/Thr protein kinase family. CDC2/CDKX subfamily.</text>
</comment>
<feature type="compositionally biased region" description="Basic and acidic residues" evidence="4">
    <location>
        <begin position="341"/>
        <end position="364"/>
    </location>
</feature>
<gene>
    <name evidence="6" type="ORF">DH2020_015478</name>
</gene>
<dbReference type="InterPro" id="IPR011009">
    <property type="entry name" value="Kinase-like_dom_sf"/>
</dbReference>
<evidence type="ECO:0000256" key="1">
    <source>
        <dbReference type="ARBA" id="ARBA00006485"/>
    </source>
</evidence>
<dbReference type="PROSITE" id="PS00108">
    <property type="entry name" value="PROTEIN_KINASE_ST"/>
    <property type="match status" value="1"/>
</dbReference>
<dbReference type="Gene3D" id="1.10.510.10">
    <property type="entry name" value="Transferase(Phosphotransferase) domain 1"/>
    <property type="match status" value="1"/>
</dbReference>
<dbReference type="SMART" id="SM00220">
    <property type="entry name" value="S_TKc"/>
    <property type="match status" value="1"/>
</dbReference>
<evidence type="ECO:0000313" key="6">
    <source>
        <dbReference type="EMBL" id="KAK6150546.1"/>
    </source>
</evidence>
<dbReference type="EMBL" id="JABTTQ020000008">
    <property type="protein sequence ID" value="KAK6150546.1"/>
    <property type="molecule type" value="Genomic_DNA"/>
</dbReference>
<dbReference type="Proteomes" id="UP001318860">
    <property type="component" value="Unassembled WGS sequence"/>
</dbReference>
<feature type="domain" description="Protein kinase" evidence="5">
    <location>
        <begin position="74"/>
        <end position="322"/>
    </location>
</feature>
<dbReference type="Pfam" id="PF00069">
    <property type="entry name" value="Pkinase"/>
    <property type="match status" value="2"/>
</dbReference>
<organism evidence="6 7">
    <name type="scientific">Rehmannia glutinosa</name>
    <name type="common">Chinese foxglove</name>
    <dbReference type="NCBI Taxonomy" id="99300"/>
    <lineage>
        <taxon>Eukaryota</taxon>
        <taxon>Viridiplantae</taxon>
        <taxon>Streptophyta</taxon>
        <taxon>Embryophyta</taxon>
        <taxon>Tracheophyta</taxon>
        <taxon>Spermatophyta</taxon>
        <taxon>Magnoliopsida</taxon>
        <taxon>eudicotyledons</taxon>
        <taxon>Gunneridae</taxon>
        <taxon>Pentapetalae</taxon>
        <taxon>asterids</taxon>
        <taxon>lamiids</taxon>
        <taxon>Lamiales</taxon>
        <taxon>Orobanchaceae</taxon>
        <taxon>Rehmannieae</taxon>
        <taxon>Rehmannia</taxon>
    </lineage>
</organism>
<accession>A0ABR0WTC2</accession>
<feature type="region of interest" description="Disordered" evidence="4">
    <location>
        <begin position="341"/>
        <end position="367"/>
    </location>
</feature>
<evidence type="ECO:0000259" key="5">
    <source>
        <dbReference type="PROSITE" id="PS50011"/>
    </source>
</evidence>
<evidence type="ECO:0000256" key="4">
    <source>
        <dbReference type="SAM" id="MobiDB-lite"/>
    </source>
</evidence>
<proteinExistence type="inferred from homology"/>
<dbReference type="PANTHER" id="PTHR24056:SF535">
    <property type="entry name" value="PROTEIN KINASE DOMAIN-CONTAINING PROTEIN"/>
    <property type="match status" value="1"/>
</dbReference>
<keyword evidence="2" id="KW-0547">Nucleotide-binding</keyword>
<sequence length="496" mass="55674">MRILAEKIAADELVDGWPKWLVDNVPPDALAGLVPKSADSYDKLAKILTAVVQILSELCSVFAACISAKVFHTSCFYFAGRPGTYSNVYKARDKSTGKIVALKKVRFDTSEPQSVKFMAREIIMLKKLDHPNIIKLEGIATSRMQYSLYLVFDFMQSDLTKVISRPEGRLTEPQGILHRDIKGSNLLIDKDGVLKIADFGLANTYLNKPKRPLTSRVVTLWYRAPELLLGSTDYGVGIDLWSAGCLLAEMFVGRPIMPGRNEIEQLHKIYKLCGSPSEDYWKKVKPPQHSDPHNTLGLLDRLLSFDPTYRGTTATALQSEFFTTSPLPCDLSGLPMIHTEEDKHVQSMDRRRIFNTKQRSEKSNGSHRRKVSFYDLIGDSAYVKQEIHIASNSQSQETNSSSSTSSVTKPNSTQEIPPRSPTPAFRSQHNRSAKTEAHPNALKNIKNYPLLLASLTEAAHHLEESNSSLYRRSLSNIDFRNLDLEKISKLFGLEDN</sequence>
<name>A0ABR0WTC2_REHGL</name>
<evidence type="ECO:0000256" key="2">
    <source>
        <dbReference type="ARBA" id="ARBA00022741"/>
    </source>
</evidence>
<dbReference type="PROSITE" id="PS50011">
    <property type="entry name" value="PROTEIN_KINASE_DOM"/>
    <property type="match status" value="1"/>
</dbReference>
<dbReference type="SUPFAM" id="SSF56112">
    <property type="entry name" value="Protein kinase-like (PK-like)"/>
    <property type="match status" value="1"/>
</dbReference>
<reference evidence="6 7" key="1">
    <citation type="journal article" date="2021" name="Comput. Struct. Biotechnol. J.">
        <title>De novo genome assembly of the potent medicinal plant Rehmannia glutinosa using nanopore technology.</title>
        <authorList>
            <person name="Ma L."/>
            <person name="Dong C."/>
            <person name="Song C."/>
            <person name="Wang X."/>
            <person name="Zheng X."/>
            <person name="Niu Y."/>
            <person name="Chen S."/>
            <person name="Feng W."/>
        </authorList>
    </citation>
    <scope>NUCLEOTIDE SEQUENCE [LARGE SCALE GENOMIC DNA]</scope>
    <source>
        <strain evidence="6">DH-2019</strain>
    </source>
</reference>